<keyword evidence="9 10" id="KW-0807">Transducer</keyword>
<gene>
    <name evidence="11" type="primary">OR8</name>
</gene>
<dbReference type="GO" id="GO:0007165">
    <property type="term" value="P:signal transduction"/>
    <property type="evidence" value="ECO:0007669"/>
    <property type="project" value="UniProtKB-KW"/>
</dbReference>
<evidence type="ECO:0000256" key="10">
    <source>
        <dbReference type="RuleBase" id="RU351113"/>
    </source>
</evidence>
<evidence type="ECO:0000256" key="5">
    <source>
        <dbReference type="ARBA" id="ARBA00022725"/>
    </source>
</evidence>
<reference evidence="11" key="1">
    <citation type="journal article" date="2015" name="PLoS ONE">
        <title>Chemosensory Gene Families in Adult Antennae of Anomala corpulenta Motschulsky (Coleoptera: Scarabaeidae: Rutelinae).</title>
        <authorList>
            <person name="Li X."/>
            <person name="Ju Q."/>
            <person name="Jie W."/>
            <person name="Li F."/>
            <person name="Jiang X."/>
            <person name="Hu J."/>
            <person name="Qu M."/>
        </authorList>
    </citation>
    <scope>NUCLEOTIDE SEQUENCE</scope>
</reference>
<dbReference type="EMBL" id="KM251662">
    <property type="protein sequence ID" value="AKC58543.1"/>
    <property type="molecule type" value="mRNA"/>
</dbReference>
<keyword evidence="8 10" id="KW-0675">Receptor</keyword>
<keyword evidence="4 10" id="KW-0812">Transmembrane</keyword>
<proteinExistence type="evidence at transcript level"/>
<keyword evidence="2" id="KW-1003">Cell membrane</keyword>
<evidence type="ECO:0000256" key="7">
    <source>
        <dbReference type="ARBA" id="ARBA00023136"/>
    </source>
</evidence>
<evidence type="ECO:0000256" key="2">
    <source>
        <dbReference type="ARBA" id="ARBA00022475"/>
    </source>
</evidence>
<keyword evidence="5 10" id="KW-0552">Olfaction</keyword>
<name>A0A0E3Y607_9SCAR</name>
<dbReference type="GO" id="GO:0005886">
    <property type="term" value="C:plasma membrane"/>
    <property type="evidence" value="ECO:0007669"/>
    <property type="project" value="UniProtKB-SubCell"/>
</dbReference>
<feature type="transmembrane region" description="Helical" evidence="10">
    <location>
        <begin position="30"/>
        <end position="52"/>
    </location>
</feature>
<comment type="subcellular location">
    <subcellularLocation>
        <location evidence="1 10">Cell membrane</location>
        <topology evidence="1 10">Multi-pass membrane protein</topology>
    </subcellularLocation>
</comment>
<sequence>MEEEYVMFSGLYSLNLVGLHPFKSSFKKGVVALIFIVFTLICYALNLAGVILKYDGLKSLADSIDAVPAGQQVMVKLLSVLFLRNEMKHLYNTVEKKWDNKIYGEELENTIKKLSLKFKKIYNTYRMTIWVTAILYVSKPLILFSRTLLTEMYIPCNLSQNYCYISFIAIQTIYIFDLAFVVYTFDGIFYAFLFYVYCELEKIKYGFANLNVSITTDLNNNEEDCYTKFCEIVKHHYSMIKFLQDVNKVYYLQLLNHFVTITATIVFGIFFMNMDGFPPALGKVSRYIPYLMSYHFQLYIYCMWGQQVFDQVCSVCDVIYQSQWYVRYQPKLAKGMLLVMKVSQIQNKLTIGDMWKLNLGTFMSVIKTSMSFHAFMQTVYKSDEVLVESYNQTIF</sequence>
<dbReference type="Pfam" id="PF02949">
    <property type="entry name" value="7tm_6"/>
    <property type="match status" value="1"/>
</dbReference>
<evidence type="ECO:0000256" key="6">
    <source>
        <dbReference type="ARBA" id="ARBA00022989"/>
    </source>
</evidence>
<protein>
    <recommendedName>
        <fullName evidence="10">Odorant receptor</fullName>
    </recommendedName>
</protein>
<evidence type="ECO:0000256" key="8">
    <source>
        <dbReference type="ARBA" id="ARBA00023170"/>
    </source>
</evidence>
<dbReference type="PANTHER" id="PTHR21137:SF35">
    <property type="entry name" value="ODORANT RECEPTOR 19A-RELATED"/>
    <property type="match status" value="1"/>
</dbReference>
<feature type="transmembrane region" description="Helical" evidence="10">
    <location>
        <begin position="249"/>
        <end position="272"/>
    </location>
</feature>
<keyword evidence="6 10" id="KW-1133">Transmembrane helix</keyword>
<evidence type="ECO:0000256" key="1">
    <source>
        <dbReference type="ARBA" id="ARBA00004651"/>
    </source>
</evidence>
<evidence type="ECO:0000256" key="9">
    <source>
        <dbReference type="ARBA" id="ARBA00023224"/>
    </source>
</evidence>
<evidence type="ECO:0000256" key="4">
    <source>
        <dbReference type="ARBA" id="ARBA00022692"/>
    </source>
</evidence>
<accession>A0A0E3Y607</accession>
<keyword evidence="3 10" id="KW-0716">Sensory transduction</keyword>
<keyword evidence="7 10" id="KW-0472">Membrane</keyword>
<dbReference type="InterPro" id="IPR004117">
    <property type="entry name" value="7tm6_olfct_rcpt"/>
</dbReference>
<evidence type="ECO:0000313" key="11">
    <source>
        <dbReference type="EMBL" id="AKC58543.1"/>
    </source>
</evidence>
<comment type="caution">
    <text evidence="10">Lacks conserved residue(s) required for the propagation of feature annotation.</text>
</comment>
<dbReference type="PANTHER" id="PTHR21137">
    <property type="entry name" value="ODORANT RECEPTOR"/>
    <property type="match status" value="1"/>
</dbReference>
<comment type="similarity">
    <text evidence="10">Belongs to the insect chemoreceptor superfamily. Heteromeric odorant receptor channel (TC 1.A.69) family.</text>
</comment>
<feature type="transmembrane region" description="Helical" evidence="10">
    <location>
        <begin position="127"/>
        <end position="144"/>
    </location>
</feature>
<feature type="transmembrane region" description="Helical" evidence="10">
    <location>
        <begin position="164"/>
        <end position="197"/>
    </location>
</feature>
<organism evidence="11">
    <name type="scientific">Anomala corpulenta</name>
    <dbReference type="NCBI Taxonomy" id="931571"/>
    <lineage>
        <taxon>Eukaryota</taxon>
        <taxon>Metazoa</taxon>
        <taxon>Ecdysozoa</taxon>
        <taxon>Arthropoda</taxon>
        <taxon>Hexapoda</taxon>
        <taxon>Insecta</taxon>
        <taxon>Pterygota</taxon>
        <taxon>Neoptera</taxon>
        <taxon>Endopterygota</taxon>
        <taxon>Coleoptera</taxon>
        <taxon>Polyphaga</taxon>
        <taxon>Scarabaeiformia</taxon>
        <taxon>Scarabaeidae</taxon>
        <taxon>Rutelinae</taxon>
        <taxon>Anomala</taxon>
    </lineage>
</organism>
<evidence type="ECO:0000256" key="3">
    <source>
        <dbReference type="ARBA" id="ARBA00022606"/>
    </source>
</evidence>
<dbReference type="AlphaFoldDB" id="A0A0E3Y607"/>
<dbReference type="GO" id="GO:0004984">
    <property type="term" value="F:olfactory receptor activity"/>
    <property type="evidence" value="ECO:0007669"/>
    <property type="project" value="InterPro"/>
</dbReference>
<dbReference type="GO" id="GO:0005549">
    <property type="term" value="F:odorant binding"/>
    <property type="evidence" value="ECO:0007669"/>
    <property type="project" value="InterPro"/>
</dbReference>